<dbReference type="Pfam" id="PF17963">
    <property type="entry name" value="Big_9"/>
    <property type="match status" value="4"/>
</dbReference>
<evidence type="ECO:0000256" key="4">
    <source>
        <dbReference type="SAM" id="MobiDB-lite"/>
    </source>
</evidence>
<feature type="region of interest" description="Disordered" evidence="4">
    <location>
        <begin position="385"/>
        <end position="404"/>
    </location>
</feature>
<dbReference type="SUPFAM" id="SSF103088">
    <property type="entry name" value="OmpA-like"/>
    <property type="match status" value="1"/>
</dbReference>
<evidence type="ECO:0000256" key="1">
    <source>
        <dbReference type="ARBA" id="ARBA00004370"/>
    </source>
</evidence>
<comment type="subcellular location">
    <subcellularLocation>
        <location evidence="1">Membrane</location>
    </subcellularLocation>
</comment>
<name>A0A1G6SIY7_9GAMM</name>
<dbReference type="PROSITE" id="PS51123">
    <property type="entry name" value="OMPA_2"/>
    <property type="match status" value="1"/>
</dbReference>
<dbReference type="Gene3D" id="3.30.1330.60">
    <property type="entry name" value="OmpA-like domain"/>
    <property type="match status" value="1"/>
</dbReference>
<reference evidence="7 8" key="1">
    <citation type="submission" date="2016-10" db="EMBL/GenBank/DDBJ databases">
        <authorList>
            <person name="de Groot N.N."/>
        </authorList>
    </citation>
    <scope>NUCLEOTIDE SEQUENCE [LARGE SCALE GENOMIC DNA]</scope>
    <source>
        <strain evidence="7 8">DSM 16957</strain>
    </source>
</reference>
<dbReference type="PRINTS" id="PR01021">
    <property type="entry name" value="OMPADOMAIN"/>
</dbReference>
<dbReference type="EMBL" id="FNAG01000001">
    <property type="protein sequence ID" value="SDD16819.1"/>
    <property type="molecule type" value="Genomic_DNA"/>
</dbReference>
<dbReference type="Pfam" id="PF00691">
    <property type="entry name" value="OmpA"/>
    <property type="match status" value="1"/>
</dbReference>
<dbReference type="Gene3D" id="2.60.40.3440">
    <property type="match status" value="1"/>
</dbReference>
<gene>
    <name evidence="7" type="ORF">SAMN04488509_101535</name>
</gene>
<evidence type="ECO:0000313" key="8">
    <source>
        <dbReference type="Proteomes" id="UP000199603"/>
    </source>
</evidence>
<dbReference type="GO" id="GO:0016020">
    <property type="term" value="C:membrane"/>
    <property type="evidence" value="ECO:0007669"/>
    <property type="project" value="UniProtKB-SubCell"/>
</dbReference>
<dbReference type="PANTHER" id="PTHR34720">
    <property type="entry name" value="MICROCYSTIN DEPENDENT PROTEIN"/>
    <property type="match status" value="1"/>
</dbReference>
<feature type="signal peptide" evidence="5">
    <location>
        <begin position="1"/>
        <end position="20"/>
    </location>
</feature>
<dbReference type="STRING" id="265719.SAMN04488509_101535"/>
<keyword evidence="8" id="KW-1185">Reference proteome</keyword>
<feature type="compositionally biased region" description="Basic and acidic residues" evidence="4">
    <location>
        <begin position="392"/>
        <end position="404"/>
    </location>
</feature>
<dbReference type="RefSeq" id="WP_176763979.1">
    <property type="nucleotide sequence ID" value="NZ_FNAG01000001.1"/>
</dbReference>
<organism evidence="7 8">
    <name type="scientific">Aquimonas voraii</name>
    <dbReference type="NCBI Taxonomy" id="265719"/>
    <lineage>
        <taxon>Bacteria</taxon>
        <taxon>Pseudomonadati</taxon>
        <taxon>Pseudomonadota</taxon>
        <taxon>Gammaproteobacteria</taxon>
        <taxon>Lysobacterales</taxon>
        <taxon>Lysobacteraceae</taxon>
        <taxon>Aquimonas</taxon>
    </lineage>
</organism>
<evidence type="ECO:0000256" key="3">
    <source>
        <dbReference type="PROSITE-ProRule" id="PRU00473"/>
    </source>
</evidence>
<evidence type="ECO:0000313" key="7">
    <source>
        <dbReference type="EMBL" id="SDD16819.1"/>
    </source>
</evidence>
<evidence type="ECO:0000259" key="6">
    <source>
        <dbReference type="PROSITE" id="PS51123"/>
    </source>
</evidence>
<feature type="domain" description="OmpA-like" evidence="6">
    <location>
        <begin position="300"/>
        <end position="418"/>
    </location>
</feature>
<dbReference type="InterPro" id="IPR006665">
    <property type="entry name" value="OmpA-like"/>
</dbReference>
<dbReference type="PANTHER" id="PTHR34720:SF9">
    <property type="entry name" value="BLR4714 PROTEIN"/>
    <property type="match status" value="1"/>
</dbReference>
<feature type="chain" id="PRO_5011437698" evidence="5">
    <location>
        <begin position="21"/>
        <end position="862"/>
    </location>
</feature>
<protein>
    <submittedName>
        <fullName evidence="7">Outer membrane protein OmpA</fullName>
    </submittedName>
</protein>
<proteinExistence type="predicted"/>
<keyword evidence="2 3" id="KW-0472">Membrane</keyword>
<evidence type="ECO:0000256" key="5">
    <source>
        <dbReference type="SAM" id="SignalP"/>
    </source>
</evidence>
<dbReference type="CDD" id="cd07185">
    <property type="entry name" value="OmpA_C-like"/>
    <property type="match status" value="1"/>
</dbReference>
<sequence length="862" mass="91679">MHRPMLLAALLTFASGVTQAQTAPPPAKGVVPITYVGSNGRIGVGINDDGDVNGEFLGFFAHRGHATGMVEGWYGQGGAGGLKLGWHWLWGGRTLDQVIADPSGASVAKVFAAVDRNVMGDRKASLGFGWERETWFGDLYVSAGLTDERLVDSRTRVDVSTITGTNATGRPFTQQRTLTTLTRVFEQAYDHGLGARFGRFFEEAQLRLQAGFDREWGDFSSHQNTFSLGVEKFIPGTGHSIGLSIEALRRAGDFVLDRSDTRGLLSWRYDFGGAQAYREVQPYRDVEVVTEVEVAGEPQLMRNEVGMDAATYFKLDRFSLQDADASQLDALLAALKSDSRVSRIRIVGHTCDLGRDAYNQGLSERRARAVAEFFASHGVSIEEMDVSGEGESDPRFPNDGEANRAKNRRVDVSFLSVEERSVPGETRIEKRSEWKREPVAAPPAWIERALRNPAAHKRAVDVYRFEETEQSEQLGPQVLVNRAPLAVNDSATVDRDASAASIAVLGNDSDPDGDTLTITTVSAPANGSATLSGSSVLYTPRAGFTGSDSFTYTISDGALTATATVDITVRIAPPVANPDTASTVRGTPVSFNVLSNDSDPAGEALSLVAVGTPSNGSASFVADGVVTYTPAAGFLGSDTFSYRARNVSGAEVEGRITVTVTAVPPRALSDVATTPYSTPITVNVLANDSDPSGDTLTLVEVTGARNGTVSFSADGSVTFSPDADFFGGVVTLGYRIRNTAGGEDTASLVITVSPPVGPIAVADEAFTPGITPVEIDVLANDSDPQNLAIRVVTVNRGFRGTTTLLPDGRVRYVPNDNWCGTDLFTYIIENSAGLRAATTVIVRRIAGSSASPGAQAKSCSIQ</sequence>
<dbReference type="InterPro" id="IPR006664">
    <property type="entry name" value="OMP_bac"/>
</dbReference>
<dbReference type="InterPro" id="IPR036737">
    <property type="entry name" value="OmpA-like_sf"/>
</dbReference>
<accession>A0A1G6SIY7</accession>
<dbReference type="Gene3D" id="2.60.40.2810">
    <property type="match status" value="3"/>
</dbReference>
<dbReference type="AlphaFoldDB" id="A0A1G6SIY7"/>
<dbReference type="Proteomes" id="UP000199603">
    <property type="component" value="Unassembled WGS sequence"/>
</dbReference>
<evidence type="ECO:0000256" key="2">
    <source>
        <dbReference type="ARBA" id="ARBA00023136"/>
    </source>
</evidence>
<dbReference type="NCBIfam" id="NF012211">
    <property type="entry name" value="tand_rpt_95"/>
    <property type="match status" value="4"/>
</dbReference>
<keyword evidence="5" id="KW-0732">Signal</keyword>